<dbReference type="Pfam" id="PF01406">
    <property type="entry name" value="tRNA-synt_1e"/>
    <property type="match status" value="1"/>
</dbReference>
<evidence type="ECO:0000256" key="13">
    <source>
        <dbReference type="HAMAP-Rule" id="MF_00041"/>
    </source>
</evidence>
<feature type="binding site" evidence="13">
    <location>
        <position position="27"/>
    </location>
    <ligand>
        <name>Zn(2+)</name>
        <dbReference type="ChEBI" id="CHEBI:29105"/>
    </ligand>
</feature>
<accession>A0A3G2RCE6</accession>
<evidence type="ECO:0000259" key="14">
    <source>
        <dbReference type="SMART" id="SM00840"/>
    </source>
</evidence>
<dbReference type="SUPFAM" id="SSF47323">
    <property type="entry name" value="Anticodon-binding domain of a subclass of class I aminoacyl-tRNA synthetases"/>
    <property type="match status" value="1"/>
</dbReference>
<dbReference type="EMBL" id="CP033169">
    <property type="protein sequence ID" value="AYO32337.1"/>
    <property type="molecule type" value="Genomic_DNA"/>
</dbReference>
<evidence type="ECO:0000256" key="4">
    <source>
        <dbReference type="ARBA" id="ARBA00022490"/>
    </source>
</evidence>
<comment type="subcellular location">
    <subcellularLocation>
        <location evidence="1 13">Cytoplasm</location>
    </subcellularLocation>
</comment>
<proteinExistence type="inferred from homology"/>
<dbReference type="CDD" id="cd00672">
    <property type="entry name" value="CysRS_core"/>
    <property type="match status" value="1"/>
</dbReference>
<comment type="subunit">
    <text evidence="3 13">Monomer.</text>
</comment>
<dbReference type="RefSeq" id="WP_122015824.1">
    <property type="nucleotide sequence ID" value="NZ_CP033169.1"/>
</dbReference>
<dbReference type="GO" id="GO:0004817">
    <property type="term" value="F:cysteine-tRNA ligase activity"/>
    <property type="evidence" value="ECO:0007669"/>
    <property type="project" value="UniProtKB-UniRule"/>
</dbReference>
<dbReference type="AlphaFoldDB" id="A0A3G2RCE6"/>
<comment type="cofactor">
    <cofactor evidence="13">
        <name>Zn(2+)</name>
        <dbReference type="ChEBI" id="CHEBI:29105"/>
    </cofactor>
    <text evidence="13">Binds 1 zinc ion per subunit.</text>
</comment>
<evidence type="ECO:0000256" key="2">
    <source>
        <dbReference type="ARBA" id="ARBA00005594"/>
    </source>
</evidence>
<evidence type="ECO:0000256" key="12">
    <source>
        <dbReference type="ARBA" id="ARBA00047398"/>
    </source>
</evidence>
<evidence type="ECO:0000256" key="3">
    <source>
        <dbReference type="ARBA" id="ARBA00011245"/>
    </source>
</evidence>
<dbReference type="GO" id="GO:0006423">
    <property type="term" value="P:cysteinyl-tRNA aminoacylation"/>
    <property type="evidence" value="ECO:0007669"/>
    <property type="project" value="UniProtKB-UniRule"/>
</dbReference>
<dbReference type="InterPro" id="IPR015803">
    <property type="entry name" value="Cys-tRNA-ligase"/>
</dbReference>
<protein>
    <recommendedName>
        <fullName evidence="13">Cysteine--tRNA ligase</fullName>
        <ecNumber evidence="13">6.1.1.16</ecNumber>
    </recommendedName>
    <alternativeName>
        <fullName evidence="13">Cysteinyl-tRNA synthetase</fullName>
        <shortName evidence="13">CysRS</shortName>
    </alternativeName>
</protein>
<dbReference type="PANTHER" id="PTHR10890:SF3">
    <property type="entry name" value="CYSTEINE--TRNA LIGASE, CYTOPLASMIC"/>
    <property type="match status" value="1"/>
</dbReference>
<feature type="short sequence motif" description="'HIGH' region" evidence="13">
    <location>
        <begin position="29"/>
        <end position="39"/>
    </location>
</feature>
<dbReference type="GO" id="GO:0005829">
    <property type="term" value="C:cytosol"/>
    <property type="evidence" value="ECO:0007669"/>
    <property type="project" value="TreeGrafter"/>
</dbReference>
<dbReference type="FunFam" id="3.40.50.620:FF:000009">
    <property type="entry name" value="Cysteine--tRNA ligase"/>
    <property type="match status" value="1"/>
</dbReference>
<keyword evidence="6 13" id="KW-0479">Metal-binding</keyword>
<evidence type="ECO:0000256" key="9">
    <source>
        <dbReference type="ARBA" id="ARBA00022840"/>
    </source>
</evidence>
<dbReference type="InterPro" id="IPR032678">
    <property type="entry name" value="tRNA-synt_1_cat_dom"/>
</dbReference>
<evidence type="ECO:0000256" key="7">
    <source>
        <dbReference type="ARBA" id="ARBA00022741"/>
    </source>
</evidence>
<dbReference type="SMART" id="SM00840">
    <property type="entry name" value="DALR_2"/>
    <property type="match status" value="1"/>
</dbReference>
<keyword evidence="7 13" id="KW-0547">Nucleotide-binding</keyword>
<evidence type="ECO:0000313" key="16">
    <source>
        <dbReference type="Proteomes" id="UP000280960"/>
    </source>
</evidence>
<dbReference type="InterPro" id="IPR024909">
    <property type="entry name" value="Cys-tRNA/MSH_ligase"/>
</dbReference>
<keyword evidence="8 13" id="KW-0862">Zinc</keyword>
<dbReference type="KEGG" id="bacg:D2962_16030"/>
<keyword evidence="5 13" id="KW-0436">Ligase</keyword>
<evidence type="ECO:0000256" key="5">
    <source>
        <dbReference type="ARBA" id="ARBA00022598"/>
    </source>
</evidence>
<feature type="binding site" evidence="13">
    <location>
        <position position="232"/>
    </location>
    <ligand>
        <name>Zn(2+)</name>
        <dbReference type="ChEBI" id="CHEBI:29105"/>
    </ligand>
</feature>
<dbReference type="PANTHER" id="PTHR10890">
    <property type="entry name" value="CYSTEINYL-TRNA SYNTHETASE"/>
    <property type="match status" value="1"/>
</dbReference>
<dbReference type="GO" id="GO:0005524">
    <property type="term" value="F:ATP binding"/>
    <property type="evidence" value="ECO:0007669"/>
    <property type="project" value="UniProtKB-UniRule"/>
</dbReference>
<dbReference type="InterPro" id="IPR014729">
    <property type="entry name" value="Rossmann-like_a/b/a_fold"/>
</dbReference>
<dbReference type="Pfam" id="PF09190">
    <property type="entry name" value="DALR_2"/>
    <property type="match status" value="1"/>
</dbReference>
<dbReference type="Gene3D" id="3.40.50.620">
    <property type="entry name" value="HUPs"/>
    <property type="match status" value="1"/>
</dbReference>
<evidence type="ECO:0000256" key="11">
    <source>
        <dbReference type="ARBA" id="ARBA00023146"/>
    </source>
</evidence>
<reference evidence="15 16" key="1">
    <citation type="submission" date="2018-10" db="EMBL/GenBank/DDBJ databases">
        <authorList>
            <person name="Zhang X."/>
        </authorList>
    </citation>
    <scope>NUCLEOTIDE SEQUENCE [LARGE SCALE GENOMIC DNA]</scope>
    <source>
        <strain evidence="15 16">SK-G1</strain>
    </source>
</reference>
<dbReference type="NCBIfam" id="TIGR00435">
    <property type="entry name" value="cysS"/>
    <property type="match status" value="1"/>
</dbReference>
<comment type="catalytic activity">
    <reaction evidence="12 13">
        <text>tRNA(Cys) + L-cysteine + ATP = L-cysteinyl-tRNA(Cys) + AMP + diphosphate</text>
        <dbReference type="Rhea" id="RHEA:17773"/>
        <dbReference type="Rhea" id="RHEA-COMP:9661"/>
        <dbReference type="Rhea" id="RHEA-COMP:9679"/>
        <dbReference type="ChEBI" id="CHEBI:30616"/>
        <dbReference type="ChEBI" id="CHEBI:33019"/>
        <dbReference type="ChEBI" id="CHEBI:35235"/>
        <dbReference type="ChEBI" id="CHEBI:78442"/>
        <dbReference type="ChEBI" id="CHEBI:78517"/>
        <dbReference type="ChEBI" id="CHEBI:456215"/>
        <dbReference type="EC" id="6.1.1.16"/>
    </reaction>
</comment>
<dbReference type="CDD" id="cd07963">
    <property type="entry name" value="Anticodon_Ia_Cys"/>
    <property type="match status" value="1"/>
</dbReference>
<dbReference type="Gene3D" id="1.20.120.1910">
    <property type="entry name" value="Cysteine-tRNA ligase, C-terminal anti-codon recognition domain"/>
    <property type="match status" value="1"/>
</dbReference>
<feature type="binding site" evidence="13">
    <location>
        <position position="267"/>
    </location>
    <ligand>
        <name>ATP</name>
        <dbReference type="ChEBI" id="CHEBI:30616"/>
    </ligand>
</feature>
<keyword evidence="9 13" id="KW-0067">ATP-binding</keyword>
<keyword evidence="11 13" id="KW-0030">Aminoacyl-tRNA synthetase</keyword>
<dbReference type="PRINTS" id="PR00983">
    <property type="entry name" value="TRNASYNTHCYS"/>
</dbReference>
<dbReference type="InterPro" id="IPR009080">
    <property type="entry name" value="tRNAsynth_Ia_anticodon-bd"/>
</dbReference>
<evidence type="ECO:0000256" key="10">
    <source>
        <dbReference type="ARBA" id="ARBA00022917"/>
    </source>
</evidence>
<dbReference type="Proteomes" id="UP000280960">
    <property type="component" value="Chromosome"/>
</dbReference>
<feature type="binding site" evidence="13">
    <location>
        <position position="207"/>
    </location>
    <ligand>
        <name>Zn(2+)</name>
        <dbReference type="ChEBI" id="CHEBI:29105"/>
    </ligand>
</feature>
<dbReference type="EC" id="6.1.1.16" evidence="13"/>
<dbReference type="HAMAP" id="MF_00041">
    <property type="entry name" value="Cys_tRNA_synth"/>
    <property type="match status" value="1"/>
</dbReference>
<name>A0A3G2RCE6_9FIRM</name>
<evidence type="ECO:0000256" key="6">
    <source>
        <dbReference type="ARBA" id="ARBA00022723"/>
    </source>
</evidence>
<sequence>MKIFNTLSRKKEEFAPLSGNKVNIYTCGPTVYDFFHVGNARVFITFDMVRNYLKFRGYDVKFVQNFTDIDDKMIKRANEEGITVRELGDRFIKEYFTDADALGIKRADVHPRATEHIGDIIDIIKILEDKGYAYEVDGDVYYEARKFRDYGKLSHQNPDELEAGARIEPGEKKKDPMDFALWKAKKPGEPAWESPWGEGRPGWHIECSVMAMKYLGETIDIHGGGPDLIFPHHENEIAQSEAATGKPFAKYFMHVGYLNINNQKMSKSLGNFFTVRDILKKYDPEVLRFFMLSSHYRSPINFSEDFMQQARSALERLYNALYTMEHLEKTAVDKEPTAGEEQYLKIQQQNKEKFIEAMDDDFNTADAIAALFDMVREFNVNINENSSRKVIIKTIELLLELGKVLGFFGKFKQGELLDEEIQRKIEERQQARKARNFALADKIRDELKEKGIILEDTPAGVRWKRQN</sequence>
<keyword evidence="10 13" id="KW-0648">Protein biosynthesis</keyword>
<feature type="domain" description="Cysteinyl-tRNA synthetase class Ia DALR" evidence="14">
    <location>
        <begin position="353"/>
        <end position="416"/>
    </location>
</feature>
<gene>
    <name evidence="13" type="primary">cysS</name>
    <name evidence="15" type="ORF">D2962_16030</name>
</gene>
<comment type="similarity">
    <text evidence="2 13">Belongs to the class-I aminoacyl-tRNA synthetase family.</text>
</comment>
<evidence type="ECO:0000256" key="1">
    <source>
        <dbReference type="ARBA" id="ARBA00004496"/>
    </source>
</evidence>
<keyword evidence="16" id="KW-1185">Reference proteome</keyword>
<dbReference type="InterPro" id="IPR015273">
    <property type="entry name" value="Cys-tRNA-synt_Ia_DALR"/>
</dbReference>
<evidence type="ECO:0000313" key="15">
    <source>
        <dbReference type="EMBL" id="AYO32337.1"/>
    </source>
</evidence>
<dbReference type="SUPFAM" id="SSF52374">
    <property type="entry name" value="Nucleotidylyl transferase"/>
    <property type="match status" value="1"/>
</dbReference>
<feature type="binding site" evidence="13">
    <location>
        <position position="236"/>
    </location>
    <ligand>
        <name>Zn(2+)</name>
        <dbReference type="ChEBI" id="CHEBI:29105"/>
    </ligand>
</feature>
<feature type="short sequence motif" description="'KMSKS' region" evidence="13">
    <location>
        <begin position="264"/>
        <end position="268"/>
    </location>
</feature>
<dbReference type="GO" id="GO:0008270">
    <property type="term" value="F:zinc ion binding"/>
    <property type="evidence" value="ECO:0007669"/>
    <property type="project" value="UniProtKB-UniRule"/>
</dbReference>
<keyword evidence="4 13" id="KW-0963">Cytoplasm</keyword>
<organism evidence="15 16">
    <name type="scientific">Biomaibacter acetigenes</name>
    <dbReference type="NCBI Taxonomy" id="2316383"/>
    <lineage>
        <taxon>Bacteria</taxon>
        <taxon>Bacillati</taxon>
        <taxon>Bacillota</taxon>
        <taxon>Clostridia</taxon>
        <taxon>Thermosediminibacterales</taxon>
        <taxon>Tepidanaerobacteraceae</taxon>
        <taxon>Biomaibacter</taxon>
    </lineage>
</organism>
<evidence type="ECO:0000256" key="8">
    <source>
        <dbReference type="ARBA" id="ARBA00022833"/>
    </source>
</evidence>